<accession>A0A1B8PV63</accession>
<dbReference type="AlphaFoldDB" id="A0A1B8PV63"/>
<dbReference type="Proteomes" id="UP000092607">
    <property type="component" value="Unassembled WGS sequence"/>
</dbReference>
<evidence type="ECO:0000313" key="1">
    <source>
        <dbReference type="EMBL" id="OBX59213.1"/>
    </source>
</evidence>
<name>A0A1B8PV63_MORLA</name>
<dbReference type="EMBL" id="LZMS01000116">
    <property type="protein sequence ID" value="OBX59213.1"/>
    <property type="molecule type" value="Genomic_DNA"/>
</dbReference>
<protein>
    <submittedName>
        <fullName evidence="1">Uncharacterized protein</fullName>
    </submittedName>
</protein>
<gene>
    <name evidence="1" type="ORF">A9309_01045</name>
</gene>
<dbReference type="RefSeq" id="WP_065256927.1">
    <property type="nucleotide sequence ID" value="NZ_JARDJM010000068.1"/>
</dbReference>
<reference evidence="1 2" key="1">
    <citation type="submission" date="2016-06" db="EMBL/GenBank/DDBJ databases">
        <title>Draft genome of Moraxella lacunata CCUG 57757A.</title>
        <authorList>
            <person name="Salva-Serra F."/>
            <person name="Engstrom-Jakobsson H."/>
            <person name="Thorell K."/>
            <person name="Gonzales-Siles L."/>
            <person name="Karlsson R."/>
            <person name="Boulund F."/>
            <person name="Engstrand L."/>
            <person name="Kristiansson E."/>
            <person name="Moore E."/>
        </authorList>
    </citation>
    <scope>NUCLEOTIDE SEQUENCE [LARGE SCALE GENOMIC DNA]</scope>
    <source>
        <strain evidence="1 2">CCUG 57757A</strain>
    </source>
</reference>
<evidence type="ECO:0000313" key="2">
    <source>
        <dbReference type="Proteomes" id="UP000092607"/>
    </source>
</evidence>
<organism evidence="1 2">
    <name type="scientific">Moraxella lacunata</name>
    <dbReference type="NCBI Taxonomy" id="477"/>
    <lineage>
        <taxon>Bacteria</taxon>
        <taxon>Pseudomonadati</taxon>
        <taxon>Pseudomonadota</taxon>
        <taxon>Gammaproteobacteria</taxon>
        <taxon>Moraxellales</taxon>
        <taxon>Moraxellaceae</taxon>
        <taxon>Moraxella</taxon>
    </lineage>
</organism>
<proteinExistence type="predicted"/>
<comment type="caution">
    <text evidence="1">The sequence shown here is derived from an EMBL/GenBank/DDBJ whole genome shotgun (WGS) entry which is preliminary data.</text>
</comment>
<sequence length="80" mass="9078">MIIEISTLPTIVQQAMIQGRQIDFADNGKIIAHAIQGKKEPDDNMTLYEWAMMYDGVDVADIEIDDVEPIASKNRWVELD</sequence>